<dbReference type="Proteomes" id="UP000799538">
    <property type="component" value="Unassembled WGS sequence"/>
</dbReference>
<name>A0A6A6GJU6_9PEZI</name>
<accession>A0A6A6GJU6</accession>
<proteinExistence type="predicted"/>
<dbReference type="EMBL" id="ML992503">
    <property type="protein sequence ID" value="KAF2226025.1"/>
    <property type="molecule type" value="Genomic_DNA"/>
</dbReference>
<gene>
    <name evidence="1" type="ORF">BDZ85DRAFT_258473</name>
</gene>
<evidence type="ECO:0000313" key="2">
    <source>
        <dbReference type="Proteomes" id="UP000799538"/>
    </source>
</evidence>
<dbReference type="OrthoDB" id="3930111at2759"/>
<protein>
    <submittedName>
        <fullName evidence="1">Uncharacterized protein</fullName>
    </submittedName>
</protein>
<organism evidence="1 2">
    <name type="scientific">Elsinoe ampelina</name>
    <dbReference type="NCBI Taxonomy" id="302913"/>
    <lineage>
        <taxon>Eukaryota</taxon>
        <taxon>Fungi</taxon>
        <taxon>Dikarya</taxon>
        <taxon>Ascomycota</taxon>
        <taxon>Pezizomycotina</taxon>
        <taxon>Dothideomycetes</taxon>
        <taxon>Dothideomycetidae</taxon>
        <taxon>Myriangiales</taxon>
        <taxon>Elsinoaceae</taxon>
        <taxon>Elsinoe</taxon>
    </lineage>
</organism>
<evidence type="ECO:0000313" key="1">
    <source>
        <dbReference type="EMBL" id="KAF2226025.1"/>
    </source>
</evidence>
<reference evidence="2" key="1">
    <citation type="journal article" date="2020" name="Stud. Mycol.">
        <title>101 Dothideomycetes genomes: A test case for predicting lifestyles and emergence of pathogens.</title>
        <authorList>
            <person name="Haridas S."/>
            <person name="Albert R."/>
            <person name="Binder M."/>
            <person name="Bloem J."/>
            <person name="LaButti K."/>
            <person name="Salamov A."/>
            <person name="Andreopoulos B."/>
            <person name="Baker S."/>
            <person name="Barry K."/>
            <person name="Bills G."/>
            <person name="Bluhm B."/>
            <person name="Cannon C."/>
            <person name="Castanera R."/>
            <person name="Culley D."/>
            <person name="Daum C."/>
            <person name="Ezra D."/>
            <person name="Gonzalez J."/>
            <person name="Henrissat B."/>
            <person name="Kuo A."/>
            <person name="Liang C."/>
            <person name="Lipzen A."/>
            <person name="Lutzoni F."/>
            <person name="Magnuson J."/>
            <person name="Mondo S."/>
            <person name="Nolan M."/>
            <person name="Ohm R."/>
            <person name="Pangilinan J."/>
            <person name="Park H.-J."/>
            <person name="Ramirez L."/>
            <person name="Alfaro M."/>
            <person name="Sun H."/>
            <person name="Tritt A."/>
            <person name="Yoshinaga Y."/>
            <person name="Zwiers L.-H."/>
            <person name="Turgeon B."/>
            <person name="Goodwin S."/>
            <person name="Spatafora J."/>
            <person name="Crous P."/>
            <person name="Grigoriev I."/>
        </authorList>
    </citation>
    <scope>NUCLEOTIDE SEQUENCE [LARGE SCALE GENOMIC DNA]</scope>
    <source>
        <strain evidence="2">CECT 20119</strain>
    </source>
</reference>
<dbReference type="AlphaFoldDB" id="A0A6A6GJU6"/>
<keyword evidence="2" id="KW-1185">Reference proteome</keyword>
<sequence>MASDQSPSQAKVAREAEVAKALWNQQEKKRTGIDHDPQWLGSDLEGRTMNMHMYGELACDSCLQKTFAADKSWWEEVGDEIHLPATKEAKTGPDLHQCFCGYFTFRLEYFDEHLRDNPYDTMAVMGYVERLGRCDVHDQCRRKVVAAMQPQPEGGKALL</sequence>